<sequence length="233" mass="24778">MIMWPTTGPVSNARAPSKGLRHHPWVITVRPVLEIPSHGGFDLWPISDVEPYTFLALDGALATDDVGTAVMALAVCNDIDPGDDGPPRPNGPLGGFLHGLLTMDPLFAAGGLEVMDTVTGTRLLPGCCSGLEDRGDWWEVLDGDGSAAWFGHDPSPAAERHGSTVRLTVDSGADTSQWINVPAAELRYLLAGAEKDLADFLDLATRWATGHLPEHSEHVGNALARALTLPPRN</sequence>
<accession>A0A1I2N880</accession>
<proteinExistence type="predicted"/>
<protein>
    <submittedName>
        <fullName evidence="1">Uncharacterized protein</fullName>
    </submittedName>
</protein>
<dbReference type="Proteomes" id="UP000181942">
    <property type="component" value="Unassembled WGS sequence"/>
</dbReference>
<name>A0A1I2N880_9ACTN</name>
<evidence type="ECO:0000313" key="2">
    <source>
        <dbReference type="Proteomes" id="UP000181942"/>
    </source>
</evidence>
<gene>
    <name evidence="1" type="ORF">SAMN02787118_114137</name>
</gene>
<organism evidence="1 2">
    <name type="scientific">Streptomyces mirabilis</name>
    <dbReference type="NCBI Taxonomy" id="68239"/>
    <lineage>
        <taxon>Bacteria</taxon>
        <taxon>Bacillati</taxon>
        <taxon>Actinomycetota</taxon>
        <taxon>Actinomycetes</taxon>
        <taxon>Kitasatosporales</taxon>
        <taxon>Streptomycetaceae</taxon>
        <taxon>Streptomyces</taxon>
    </lineage>
</organism>
<dbReference type="AlphaFoldDB" id="A0A1I2N880"/>
<dbReference type="EMBL" id="FONR01000014">
    <property type="protein sequence ID" value="SFF97591.1"/>
    <property type="molecule type" value="Genomic_DNA"/>
</dbReference>
<reference evidence="1 2" key="1">
    <citation type="submission" date="2016-10" db="EMBL/GenBank/DDBJ databases">
        <authorList>
            <person name="de Groot N.N."/>
        </authorList>
    </citation>
    <scope>NUCLEOTIDE SEQUENCE [LARGE SCALE GENOMIC DNA]</scope>
    <source>
        <strain evidence="1 2">OK461</strain>
    </source>
</reference>
<evidence type="ECO:0000313" key="1">
    <source>
        <dbReference type="EMBL" id="SFF97591.1"/>
    </source>
</evidence>